<feature type="transmembrane region" description="Helical" evidence="7">
    <location>
        <begin position="917"/>
        <end position="936"/>
    </location>
</feature>
<feature type="transmembrane region" description="Helical" evidence="7">
    <location>
        <begin position="387"/>
        <end position="410"/>
    </location>
</feature>
<keyword evidence="10" id="KW-1185">Reference proteome</keyword>
<dbReference type="PANTHER" id="PTHR33406:SF6">
    <property type="entry name" value="MEMBRANE PROTEIN YDGH-RELATED"/>
    <property type="match status" value="1"/>
</dbReference>
<evidence type="ECO:0000256" key="1">
    <source>
        <dbReference type="ARBA" id="ARBA00004651"/>
    </source>
</evidence>
<evidence type="ECO:0000313" key="9">
    <source>
        <dbReference type="EMBL" id="MFF3228075.1"/>
    </source>
</evidence>
<feature type="transmembrane region" description="Helical" evidence="7">
    <location>
        <begin position="833"/>
        <end position="852"/>
    </location>
</feature>
<feature type="transmembrane region" description="Helical" evidence="7">
    <location>
        <begin position="800"/>
        <end position="821"/>
    </location>
</feature>
<protein>
    <submittedName>
        <fullName evidence="9">RND family transporter</fullName>
    </submittedName>
</protein>
<dbReference type="InterPro" id="IPR004869">
    <property type="entry name" value="MMPL_dom"/>
</dbReference>
<comment type="subcellular location">
    <subcellularLocation>
        <location evidence="1">Cell membrane</location>
        <topology evidence="1">Multi-pass membrane protein</topology>
    </subcellularLocation>
</comment>
<evidence type="ECO:0000259" key="8">
    <source>
        <dbReference type="Pfam" id="PF03176"/>
    </source>
</evidence>
<evidence type="ECO:0000313" key="10">
    <source>
        <dbReference type="Proteomes" id="UP001601948"/>
    </source>
</evidence>
<comment type="similarity">
    <text evidence="2">Belongs to the resistance-nodulation-cell division (RND) (TC 2.A.6) family. MmpL subfamily.</text>
</comment>
<feature type="transmembrane region" description="Helical" evidence="7">
    <location>
        <begin position="774"/>
        <end position="793"/>
    </location>
</feature>
<evidence type="ECO:0000256" key="3">
    <source>
        <dbReference type="ARBA" id="ARBA00022475"/>
    </source>
</evidence>
<feature type="transmembrane region" description="Helical" evidence="7">
    <location>
        <begin position="203"/>
        <end position="222"/>
    </location>
</feature>
<keyword evidence="5 7" id="KW-1133">Transmembrane helix</keyword>
<evidence type="ECO:0000256" key="4">
    <source>
        <dbReference type="ARBA" id="ARBA00022692"/>
    </source>
</evidence>
<feature type="transmembrane region" description="Helical" evidence="7">
    <location>
        <begin position="255"/>
        <end position="284"/>
    </location>
</feature>
<feature type="transmembrane region" description="Helical" evidence="7">
    <location>
        <begin position="340"/>
        <end position="366"/>
    </location>
</feature>
<reference evidence="9 10" key="1">
    <citation type="submission" date="2024-10" db="EMBL/GenBank/DDBJ databases">
        <title>The Natural Products Discovery Center: Release of the First 8490 Sequenced Strains for Exploring Actinobacteria Biosynthetic Diversity.</title>
        <authorList>
            <person name="Kalkreuter E."/>
            <person name="Kautsar S.A."/>
            <person name="Yang D."/>
            <person name="Bader C.D."/>
            <person name="Teijaro C.N."/>
            <person name="Fluegel L."/>
            <person name="Davis C.M."/>
            <person name="Simpson J.R."/>
            <person name="Lauterbach L."/>
            <person name="Steele A.D."/>
            <person name="Gui C."/>
            <person name="Meng S."/>
            <person name="Li G."/>
            <person name="Viehrig K."/>
            <person name="Ye F."/>
            <person name="Su P."/>
            <person name="Kiefer A.F."/>
            <person name="Nichols A."/>
            <person name="Cepeda A.J."/>
            <person name="Yan W."/>
            <person name="Fan B."/>
            <person name="Jiang Y."/>
            <person name="Adhikari A."/>
            <person name="Zheng C.-J."/>
            <person name="Schuster L."/>
            <person name="Cowan T.M."/>
            <person name="Smanski M.J."/>
            <person name="Chevrette M.G."/>
            <person name="De Carvalho L.P.S."/>
            <person name="Shen B."/>
        </authorList>
    </citation>
    <scope>NUCLEOTIDE SEQUENCE [LARGE SCALE GENOMIC DNA]</scope>
    <source>
        <strain evidence="9 10">NPDC003040</strain>
    </source>
</reference>
<dbReference type="Pfam" id="PF03176">
    <property type="entry name" value="MMPL"/>
    <property type="match status" value="2"/>
</dbReference>
<evidence type="ECO:0000256" key="6">
    <source>
        <dbReference type="ARBA" id="ARBA00023136"/>
    </source>
</evidence>
<dbReference type="RefSeq" id="WP_387724694.1">
    <property type="nucleotide sequence ID" value="NZ_JBIAPI010000012.1"/>
</dbReference>
<feature type="domain" description="Membrane transport protein MMPL" evidence="8">
    <location>
        <begin position="631"/>
        <end position="938"/>
    </location>
</feature>
<dbReference type="Proteomes" id="UP001601948">
    <property type="component" value="Unassembled WGS sequence"/>
</dbReference>
<evidence type="ECO:0000256" key="2">
    <source>
        <dbReference type="ARBA" id="ARBA00010157"/>
    </source>
</evidence>
<proteinExistence type="inferred from homology"/>
<gene>
    <name evidence="9" type="ORF">ACFYV7_35140</name>
</gene>
<keyword evidence="6 7" id="KW-0472">Membrane</keyword>
<dbReference type="Gene3D" id="1.20.1640.10">
    <property type="entry name" value="Multidrug efflux transporter AcrB transmembrane domain"/>
    <property type="match status" value="2"/>
</dbReference>
<dbReference type="InterPro" id="IPR050545">
    <property type="entry name" value="Mycobact_MmpL"/>
</dbReference>
<feature type="transmembrane region" description="Helical" evidence="7">
    <location>
        <begin position="305"/>
        <end position="328"/>
    </location>
</feature>
<dbReference type="SUPFAM" id="SSF82866">
    <property type="entry name" value="Multidrug efflux transporter AcrB transmembrane domain"/>
    <property type="match status" value="2"/>
</dbReference>
<accession>A0ABW6R3G9</accession>
<organism evidence="9 10">
    <name type="scientific">Nocardia suismassiliense</name>
    <dbReference type="NCBI Taxonomy" id="2077092"/>
    <lineage>
        <taxon>Bacteria</taxon>
        <taxon>Bacillati</taxon>
        <taxon>Actinomycetota</taxon>
        <taxon>Actinomycetes</taxon>
        <taxon>Mycobacteriales</taxon>
        <taxon>Nocardiaceae</taxon>
        <taxon>Nocardia</taxon>
    </lineage>
</organism>
<evidence type="ECO:0000256" key="7">
    <source>
        <dbReference type="SAM" id="Phobius"/>
    </source>
</evidence>
<feature type="domain" description="Membrane transport protein MMPL" evidence="8">
    <location>
        <begin position="63"/>
        <end position="391"/>
    </location>
</feature>
<feature type="transmembrane region" description="Helical" evidence="7">
    <location>
        <begin position="873"/>
        <end position="897"/>
    </location>
</feature>
<evidence type="ECO:0000256" key="5">
    <source>
        <dbReference type="ARBA" id="ARBA00022989"/>
    </source>
</evidence>
<feature type="transmembrane region" description="Helical" evidence="7">
    <location>
        <begin position="26"/>
        <end position="49"/>
    </location>
</feature>
<name>A0ABW6R3G9_9NOCA</name>
<dbReference type="EMBL" id="JBIAPI010000012">
    <property type="protein sequence ID" value="MFF3228075.1"/>
    <property type="molecule type" value="Genomic_DNA"/>
</dbReference>
<sequence>MRGEFSVPFDRKLARRAPGRPLPARLLYKFSVPIVAVWLLLAGGLNLLVPQLETVVNGHARSFLPDEASSVQAIVKMGNSFGGAGTNNFVYVLLEGDAPLGNDAHRYYSALLDRLTQDKKHVNSAMDLWSNPNFSPASESSDGKASYVLLNLAGNMGTALAMESTQAARDIIADYPPPPGIEVHLTGPSAVVNDELVSINDSMLLLIMMCAGLVGAVMLCVYRSPITVAMPLLTVGMGLAVARPVVAYLGEQQIIGVSIFASALLAVIVLGAGTNYGIFLLGRYQEARRAGEDPETAYYTALRGVLHIIVASGITVAGATACMSFTRLAIFSTSGLPCTIAVSVTLAAALTLGPALLALGSRLGFLEPRPQSSQRRWRRIATSVVRWPGPVLVASLAVLVLAILVLPTFAPSFNERIAQPSDSPANLGIAAADRHLPPNIMAPSMFLVESDHDLRNPGDLIALAKLTNAVLKVPGVSAVQGITRPLTTPLEEGTLTNQAGYIGNRFTQLKDMLAPRLDDLTGLAGRIDQLNLTIKGVQGALDTGEQGFAQVNGNAVELQSAVAGVVEKLNSIRDTAGPAKQMVSSIPNCQDVRACQAALTGFSLFDDVGRLDNTVDGLVSGVRTAAQALPQLDAQVASLREFIGQVNGVLAPLQGTLNILLPQISEITQFLDEVGKGFTAGDPNEFFFLPSQAFDSPLFKSALPFFFSADGKVTRMIVTPQMEGFSREAMDLSAKIIPTALEAMKGTSLAGSTVSIGGPGGTLLNIEAFVREDFITSVVAAFAFVFCVVLLLLRSLVAAIAVIGTVALSYLSALGLAVLIWQHIIGNPLHWSVAPVSFIFLVAVGADYNMLLVSRFREELSAGINTGIIRSMVNTGGVVTTAGLVFGVTMFAMLVSYAHNIAQIGTTVGIGLFLDTLIVRSFVVPAIAALTGRWFWWPINILRLR</sequence>
<dbReference type="PANTHER" id="PTHR33406">
    <property type="entry name" value="MEMBRANE PROTEIN MJ1562-RELATED"/>
    <property type="match status" value="1"/>
</dbReference>
<keyword evidence="3" id="KW-1003">Cell membrane</keyword>
<comment type="caution">
    <text evidence="9">The sequence shown here is derived from an EMBL/GenBank/DDBJ whole genome shotgun (WGS) entry which is preliminary data.</text>
</comment>
<keyword evidence="4 7" id="KW-0812">Transmembrane</keyword>